<feature type="compositionally biased region" description="Polar residues" evidence="1">
    <location>
        <begin position="241"/>
        <end position="258"/>
    </location>
</feature>
<dbReference type="Gene3D" id="3.10.129.10">
    <property type="entry name" value="Hotdog Thioesterase"/>
    <property type="match status" value="1"/>
</dbReference>
<dbReference type="SUPFAM" id="SSF54637">
    <property type="entry name" value="Thioesterase/thiol ester dehydrase-isomerase"/>
    <property type="match status" value="2"/>
</dbReference>
<organism evidence="2">
    <name type="scientific">Arion vulgaris</name>
    <dbReference type="NCBI Taxonomy" id="1028688"/>
    <lineage>
        <taxon>Eukaryota</taxon>
        <taxon>Metazoa</taxon>
        <taxon>Spiralia</taxon>
        <taxon>Lophotrochozoa</taxon>
        <taxon>Mollusca</taxon>
        <taxon>Gastropoda</taxon>
        <taxon>Heterobranchia</taxon>
        <taxon>Euthyneura</taxon>
        <taxon>Panpulmonata</taxon>
        <taxon>Eupulmonata</taxon>
        <taxon>Stylommatophora</taxon>
        <taxon>Helicina</taxon>
        <taxon>Arionoidea</taxon>
        <taxon>Arionidae</taxon>
        <taxon>Arion</taxon>
    </lineage>
</organism>
<sequence length="353" mass="40584">MSYSAWRKHIAGQLGFNFHVTDYPLTANFNHPGLNYSNFDHSGNIEILSLLSFIVDVRMFPEHYPYKENMKKWFDFGELHEDRSIFMSSIEVVLSPNMYNKQIPKWPLETKVRLGYIGNSSVAIHLEVYTPGGQEPLLTHVVQMVSVDTKTRKPKQFPDWFMNKYKDQCSMKEGFRLRAFQRPQKTFTYRREVMWLETDFNQHTNFASYVRYALDGLHSALKRQNDMATASHHSSSSESSYATNDVSGAEYQSSSTGAVSDMDKTDRLEVLQRTVVHTKNSIGGLKGISKDVIKRGIKSLKACYLNECLEGDIIDVHVWQEDNEPYTVRCSVEKGSKILCQIILEYFGPLAKL</sequence>
<dbReference type="AlphaFoldDB" id="A0A0B6ZMA6"/>
<gene>
    <name evidence="2" type="primary">ORF68527</name>
</gene>
<proteinExistence type="predicted"/>
<accession>A0A0B6ZMA6</accession>
<dbReference type="EMBL" id="HACG01022126">
    <property type="protein sequence ID" value="CEK68991.1"/>
    <property type="molecule type" value="Transcribed_RNA"/>
</dbReference>
<dbReference type="PANTHER" id="PTHR34487:SF1">
    <property type="entry name" value="ACYL-ACP THIOESTERASE"/>
    <property type="match status" value="1"/>
</dbReference>
<name>A0A0B6ZMA6_9EUPU</name>
<dbReference type="PANTHER" id="PTHR34487">
    <property type="entry name" value="ACYL-ACP THIOESTERASE"/>
    <property type="match status" value="1"/>
</dbReference>
<reference evidence="2" key="1">
    <citation type="submission" date="2014-12" db="EMBL/GenBank/DDBJ databases">
        <title>Insight into the proteome of Arion vulgaris.</title>
        <authorList>
            <person name="Aradska J."/>
            <person name="Bulat T."/>
            <person name="Smidak R."/>
            <person name="Sarate P."/>
            <person name="Gangsoo J."/>
            <person name="Sialana F."/>
            <person name="Bilban M."/>
            <person name="Lubec G."/>
        </authorList>
    </citation>
    <scope>NUCLEOTIDE SEQUENCE</scope>
    <source>
        <tissue evidence="2">Skin</tissue>
    </source>
</reference>
<evidence type="ECO:0000256" key="1">
    <source>
        <dbReference type="SAM" id="MobiDB-lite"/>
    </source>
</evidence>
<evidence type="ECO:0000313" key="2">
    <source>
        <dbReference type="EMBL" id="CEK68991.1"/>
    </source>
</evidence>
<feature type="compositionally biased region" description="Low complexity" evidence="1">
    <location>
        <begin position="231"/>
        <end position="240"/>
    </location>
</feature>
<feature type="region of interest" description="Disordered" evidence="1">
    <location>
        <begin position="228"/>
        <end position="260"/>
    </location>
</feature>
<dbReference type="InterPro" id="IPR029069">
    <property type="entry name" value="HotDog_dom_sf"/>
</dbReference>
<protein>
    <submittedName>
        <fullName evidence="2">Uncharacterized protein</fullName>
    </submittedName>
</protein>